<dbReference type="SMART" id="SM00283">
    <property type="entry name" value="MA"/>
    <property type="match status" value="1"/>
</dbReference>
<dbReference type="Gene3D" id="1.20.120.30">
    <property type="entry name" value="Aspartate receptor, ligand-binding domain"/>
    <property type="match status" value="1"/>
</dbReference>
<organism evidence="5 6">
    <name type="scientific">Lachnospira intestinalis</name>
    <dbReference type="NCBI Taxonomy" id="3133158"/>
    <lineage>
        <taxon>Bacteria</taxon>
        <taxon>Bacillati</taxon>
        <taxon>Bacillota</taxon>
        <taxon>Clostridia</taxon>
        <taxon>Lachnospirales</taxon>
        <taxon>Lachnospiraceae</taxon>
        <taxon>Lachnospira</taxon>
    </lineage>
</organism>
<keyword evidence="6" id="KW-1185">Reference proteome</keyword>
<comment type="caution">
    <text evidence="5">The sequence shown here is derived from an EMBL/GenBank/DDBJ whole genome shotgun (WGS) entry which is preliminary data.</text>
</comment>
<reference evidence="5" key="1">
    <citation type="submission" date="2024-03" db="EMBL/GenBank/DDBJ databases">
        <title>Human intestinal bacterial collection.</title>
        <authorList>
            <person name="Pauvert C."/>
            <person name="Hitch T.C.A."/>
            <person name="Clavel T."/>
        </authorList>
    </citation>
    <scope>NUCLEOTIDE SEQUENCE [LARGE SCALE GENOMIC DNA]</scope>
    <source>
        <strain evidence="5">CLA-AA-H89B</strain>
    </source>
</reference>
<keyword evidence="1 2" id="KW-0807">Transducer</keyword>
<evidence type="ECO:0000256" key="2">
    <source>
        <dbReference type="PROSITE-ProRule" id="PRU00284"/>
    </source>
</evidence>
<dbReference type="Proteomes" id="UP001546774">
    <property type="component" value="Unassembled WGS sequence"/>
</dbReference>
<dbReference type="Gene3D" id="1.10.287.950">
    <property type="entry name" value="Methyl-accepting chemotaxis protein"/>
    <property type="match status" value="1"/>
</dbReference>
<name>A0ABV1H558_9FIRM</name>
<dbReference type="PANTHER" id="PTHR32089">
    <property type="entry name" value="METHYL-ACCEPTING CHEMOTAXIS PROTEIN MCPB"/>
    <property type="match status" value="1"/>
</dbReference>
<dbReference type="PROSITE" id="PS50111">
    <property type="entry name" value="CHEMOTAXIS_TRANSDUC_2"/>
    <property type="match status" value="1"/>
</dbReference>
<feature type="coiled-coil region" evidence="3">
    <location>
        <begin position="247"/>
        <end position="281"/>
    </location>
</feature>
<dbReference type="Pfam" id="PF00015">
    <property type="entry name" value="MCPsignal"/>
    <property type="match status" value="1"/>
</dbReference>
<feature type="domain" description="Methyl-accepting transducer" evidence="4">
    <location>
        <begin position="84"/>
        <end position="300"/>
    </location>
</feature>
<gene>
    <name evidence="5" type="ORF">WMO37_07380</name>
</gene>
<evidence type="ECO:0000313" key="6">
    <source>
        <dbReference type="Proteomes" id="UP001546774"/>
    </source>
</evidence>
<dbReference type="SUPFAM" id="SSF58104">
    <property type="entry name" value="Methyl-accepting chemotaxis protein (MCP) signaling domain"/>
    <property type="match status" value="1"/>
</dbReference>
<dbReference type="Pfam" id="PF13682">
    <property type="entry name" value="CZB"/>
    <property type="match status" value="1"/>
</dbReference>
<protein>
    <submittedName>
        <fullName evidence="5">Methyl-accepting chemotaxis protein</fullName>
    </submittedName>
</protein>
<sequence length="469" mass="53151">MFGKKTANGYSEEKDLQLLMQAMDGVIGGNYEDIDTSAFQNPAYGEKFNELMHAYKRSNNNFVMRLNQAMGSIGDNSYVKKTLDQVQSQTESIRDMENASRDMETSINNISEAMSHIRENTHDVIATADSSTENMNNSIQVVNESSEKIQAINEQVQEFQGKIDKIGEIVDVVKKVASQSNLLALNASIEAARAGEAGKGFAVVADQVRQLSGNTAESAEDIVKYVAELRTDIGELALSMNETTSKLAEGNEKVEQSLESIRQMNQQMNQIKDRVDNAFEDIDTQTDVTKDFTRQIESISKSYKELSDDCTEMGTHVYKIGRYIDTTRSDMVRGFAEITQQDWLDVFINDHFILMWRVYNNAVDFERLRKEQLNNPKTCKIGKWLAAQTNPQITGSAEFKEVIETHNNIHKYATLSWEAKDREDIQGAMDYFQQTYDAYYVYKKAVENLKKLLARLGETDKTNIVVFTN</sequence>
<accession>A0ABV1H558</accession>
<proteinExistence type="predicted"/>
<evidence type="ECO:0000259" key="4">
    <source>
        <dbReference type="PROSITE" id="PS50111"/>
    </source>
</evidence>
<dbReference type="PANTHER" id="PTHR32089:SF112">
    <property type="entry name" value="LYSOZYME-LIKE PROTEIN-RELATED"/>
    <property type="match status" value="1"/>
</dbReference>
<dbReference type="EMBL" id="JBBMFS010000005">
    <property type="protein sequence ID" value="MEQ2554840.1"/>
    <property type="molecule type" value="Genomic_DNA"/>
</dbReference>
<evidence type="ECO:0000313" key="5">
    <source>
        <dbReference type="EMBL" id="MEQ2554840.1"/>
    </source>
</evidence>
<keyword evidence="3" id="KW-0175">Coiled coil</keyword>
<dbReference type="InterPro" id="IPR025991">
    <property type="entry name" value="Chemoreceptor_zinc-bind_dom"/>
</dbReference>
<dbReference type="InterPro" id="IPR004089">
    <property type="entry name" value="MCPsignal_dom"/>
</dbReference>
<evidence type="ECO:0000256" key="1">
    <source>
        <dbReference type="ARBA" id="ARBA00023224"/>
    </source>
</evidence>
<evidence type="ECO:0000256" key="3">
    <source>
        <dbReference type="SAM" id="Coils"/>
    </source>
</evidence>